<evidence type="ECO:0000256" key="2">
    <source>
        <dbReference type="ARBA" id="ARBA00023015"/>
    </source>
</evidence>
<name>A0A4P6L1H9_9BURK</name>
<keyword evidence="2" id="KW-0805">Transcription regulation</keyword>
<evidence type="ECO:0000313" key="6">
    <source>
        <dbReference type="EMBL" id="QBE64732.1"/>
    </source>
</evidence>
<protein>
    <submittedName>
        <fullName evidence="6">LysR family transcriptional regulator</fullName>
    </submittedName>
</protein>
<dbReference type="FunFam" id="1.10.10.10:FF:000001">
    <property type="entry name" value="LysR family transcriptional regulator"/>
    <property type="match status" value="1"/>
</dbReference>
<organism evidence="6 7">
    <name type="scientific">Pseudoduganella lutea</name>
    <dbReference type="NCBI Taxonomy" id="321985"/>
    <lineage>
        <taxon>Bacteria</taxon>
        <taxon>Pseudomonadati</taxon>
        <taxon>Pseudomonadota</taxon>
        <taxon>Betaproteobacteria</taxon>
        <taxon>Burkholderiales</taxon>
        <taxon>Oxalobacteraceae</taxon>
        <taxon>Telluria group</taxon>
        <taxon>Pseudoduganella</taxon>
    </lineage>
</organism>
<dbReference type="EMBL" id="CP035913">
    <property type="protein sequence ID" value="QBE64732.1"/>
    <property type="molecule type" value="Genomic_DNA"/>
</dbReference>
<dbReference type="PROSITE" id="PS50931">
    <property type="entry name" value="HTH_LYSR"/>
    <property type="match status" value="1"/>
</dbReference>
<dbReference type="InterPro" id="IPR036388">
    <property type="entry name" value="WH-like_DNA-bd_sf"/>
</dbReference>
<dbReference type="GO" id="GO:0006351">
    <property type="term" value="P:DNA-templated transcription"/>
    <property type="evidence" value="ECO:0007669"/>
    <property type="project" value="TreeGrafter"/>
</dbReference>
<dbReference type="GO" id="GO:0043565">
    <property type="term" value="F:sequence-specific DNA binding"/>
    <property type="evidence" value="ECO:0007669"/>
    <property type="project" value="TreeGrafter"/>
</dbReference>
<dbReference type="AlphaFoldDB" id="A0A4P6L1H9"/>
<dbReference type="InterPro" id="IPR005119">
    <property type="entry name" value="LysR_subst-bd"/>
</dbReference>
<evidence type="ECO:0000259" key="5">
    <source>
        <dbReference type="PROSITE" id="PS50931"/>
    </source>
</evidence>
<evidence type="ECO:0000256" key="3">
    <source>
        <dbReference type="ARBA" id="ARBA00023125"/>
    </source>
</evidence>
<keyword evidence="4" id="KW-0804">Transcription</keyword>
<dbReference type="Gene3D" id="3.40.190.290">
    <property type="match status" value="1"/>
</dbReference>
<dbReference type="FunFam" id="3.40.190.290:FF:000001">
    <property type="entry name" value="Transcriptional regulator, LysR family"/>
    <property type="match status" value="1"/>
</dbReference>
<comment type="similarity">
    <text evidence="1">Belongs to the LysR transcriptional regulatory family.</text>
</comment>
<dbReference type="Gene3D" id="1.10.10.10">
    <property type="entry name" value="Winged helix-like DNA-binding domain superfamily/Winged helix DNA-binding domain"/>
    <property type="match status" value="1"/>
</dbReference>
<proteinExistence type="inferred from homology"/>
<evidence type="ECO:0000256" key="1">
    <source>
        <dbReference type="ARBA" id="ARBA00009437"/>
    </source>
</evidence>
<dbReference type="Pfam" id="PF00126">
    <property type="entry name" value="HTH_1"/>
    <property type="match status" value="1"/>
</dbReference>
<evidence type="ECO:0000256" key="4">
    <source>
        <dbReference type="ARBA" id="ARBA00023163"/>
    </source>
</evidence>
<dbReference type="KEGG" id="plue:EWM63_18490"/>
<dbReference type="Pfam" id="PF03466">
    <property type="entry name" value="LysR_substrate"/>
    <property type="match status" value="1"/>
</dbReference>
<dbReference type="Proteomes" id="UP000290637">
    <property type="component" value="Chromosome"/>
</dbReference>
<dbReference type="RefSeq" id="WP_130187849.1">
    <property type="nucleotide sequence ID" value="NZ_CP035913.1"/>
</dbReference>
<accession>A0A4P6L1H9</accession>
<dbReference type="InterPro" id="IPR000847">
    <property type="entry name" value="LysR_HTH_N"/>
</dbReference>
<keyword evidence="7" id="KW-1185">Reference proteome</keyword>
<feature type="domain" description="HTH lysR-type" evidence="5">
    <location>
        <begin position="1"/>
        <end position="59"/>
    </location>
</feature>
<dbReference type="InterPro" id="IPR036390">
    <property type="entry name" value="WH_DNA-bd_sf"/>
</dbReference>
<dbReference type="SUPFAM" id="SSF46785">
    <property type="entry name" value="Winged helix' DNA-binding domain"/>
    <property type="match status" value="1"/>
</dbReference>
<keyword evidence="3" id="KW-0238">DNA-binding</keyword>
<dbReference type="GO" id="GO:0003700">
    <property type="term" value="F:DNA-binding transcription factor activity"/>
    <property type="evidence" value="ECO:0007669"/>
    <property type="project" value="InterPro"/>
</dbReference>
<evidence type="ECO:0000313" key="7">
    <source>
        <dbReference type="Proteomes" id="UP000290637"/>
    </source>
</evidence>
<dbReference type="InterPro" id="IPR058163">
    <property type="entry name" value="LysR-type_TF_proteobact-type"/>
</dbReference>
<reference evidence="6 7" key="1">
    <citation type="submission" date="2019-02" db="EMBL/GenBank/DDBJ databases">
        <title>Draft Genome Sequences of Six Type Strains of the Genus Massilia.</title>
        <authorList>
            <person name="Miess H."/>
            <person name="Frediansyhah A."/>
            <person name="Gross H."/>
        </authorList>
    </citation>
    <scope>NUCLEOTIDE SEQUENCE [LARGE SCALE GENOMIC DNA]</scope>
    <source>
        <strain evidence="6 7">DSM 17473</strain>
    </source>
</reference>
<dbReference type="CDD" id="cd08477">
    <property type="entry name" value="PBP2_CrgA_like_8"/>
    <property type="match status" value="1"/>
</dbReference>
<dbReference type="SUPFAM" id="SSF53850">
    <property type="entry name" value="Periplasmic binding protein-like II"/>
    <property type="match status" value="1"/>
</dbReference>
<dbReference type="OrthoDB" id="9026421at2"/>
<sequence>MDKLRSMEVFVAAVDAGSFTAAAERCAMSPVMVGKHIRALEQMLGAALLARTTRRQALTEIGRRYAEQCRAILAQIGEAESVAEAMRAAPRGLVRVTAPVSFGAQWLSPAITGYLARYPDVAVDLSLSDRTVDLVEEGFDLAVRIGPLPDSTLVARPLAPYAMAICAAPDYLARHGTPCTPADLEHHECLEFTGWLPQARWKLKGEVDGRLVRPGRFRANSTAALRMAALNGFGIVMQAERILADDIAAGRLVPLLRDWLPAPRPMHLVYSRDRRATPKLTTFVGYLLERFGP</sequence>
<gene>
    <name evidence="6" type="ORF">EWM63_18490</name>
</gene>
<dbReference type="PANTHER" id="PTHR30537">
    <property type="entry name" value="HTH-TYPE TRANSCRIPTIONAL REGULATOR"/>
    <property type="match status" value="1"/>
</dbReference>
<dbReference type="PANTHER" id="PTHR30537:SF5">
    <property type="entry name" value="HTH-TYPE TRANSCRIPTIONAL ACTIVATOR TTDR-RELATED"/>
    <property type="match status" value="1"/>
</dbReference>